<feature type="domain" description="NolW-like" evidence="14">
    <location>
        <begin position="126"/>
        <end position="186"/>
    </location>
</feature>
<dbReference type="NCBIfam" id="TIGR02517">
    <property type="entry name" value="type_II_gspD"/>
    <property type="match status" value="1"/>
</dbReference>
<evidence type="ECO:0000256" key="2">
    <source>
        <dbReference type="ARBA" id="ARBA00006980"/>
    </source>
</evidence>
<reference evidence="16 19" key="1">
    <citation type="submission" date="2016-08" db="EMBL/GenBank/DDBJ databases">
        <title>Candidatus Dactylopiibacterium carminicum genome sequence.</title>
        <authorList>
            <person name="Ramirez-Puebla S.T."/>
            <person name="Ormeno-Orrillo E."/>
            <person name="Vera-Ponce De Leon A."/>
            <person name="Luis L."/>
            <person name="Sanchez-Flores A."/>
            <person name="Monica R."/>
            <person name="Martinez-Romero E."/>
        </authorList>
    </citation>
    <scope>NUCLEOTIDE SEQUENCE [LARGE SCALE GENOMIC DNA]</scope>
    <source>
        <strain evidence="16">END1</strain>
    </source>
</reference>
<dbReference type="RefSeq" id="WP_095525106.1">
    <property type="nucleotide sequence ID" value="NZ_MDUX01000040.1"/>
</dbReference>
<dbReference type="EMBL" id="NMRN01000036">
    <property type="protein sequence ID" value="PAS92526.1"/>
    <property type="molecule type" value="Genomic_DNA"/>
</dbReference>
<feature type="compositionally biased region" description="Low complexity" evidence="11">
    <location>
        <begin position="298"/>
        <end position="329"/>
    </location>
</feature>
<evidence type="ECO:0000256" key="5">
    <source>
        <dbReference type="ARBA" id="ARBA00022692"/>
    </source>
</evidence>
<feature type="region of interest" description="Disordered" evidence="11">
    <location>
        <begin position="296"/>
        <end position="329"/>
    </location>
</feature>
<evidence type="ECO:0000256" key="11">
    <source>
        <dbReference type="SAM" id="MobiDB-lite"/>
    </source>
</evidence>
<dbReference type="EMBL" id="MDUX01000040">
    <property type="protein sequence ID" value="KAF7598708.1"/>
    <property type="molecule type" value="Genomic_DNA"/>
</dbReference>
<evidence type="ECO:0000313" key="18">
    <source>
        <dbReference type="Proteomes" id="UP000216107"/>
    </source>
</evidence>
<evidence type="ECO:0000256" key="1">
    <source>
        <dbReference type="ARBA" id="ARBA00004442"/>
    </source>
</evidence>
<evidence type="ECO:0000256" key="6">
    <source>
        <dbReference type="ARBA" id="ARBA00022729"/>
    </source>
</evidence>
<organism evidence="17 18">
    <name type="scientific">Candidatus Dactylopiibacterium carminicum</name>
    <dbReference type="NCBI Taxonomy" id="857335"/>
    <lineage>
        <taxon>Bacteria</taxon>
        <taxon>Pseudomonadati</taxon>
        <taxon>Pseudomonadota</taxon>
        <taxon>Betaproteobacteria</taxon>
        <taxon>Rhodocyclales</taxon>
        <taxon>Rhodocyclaceae</taxon>
        <taxon>Candidatus Dactylopiibacterium</taxon>
    </lineage>
</organism>
<proteinExistence type="inferred from homology"/>
<sequence length="687" mass="72653">MKVKALTATVLLCFTLNLQAQDASDQVTLNFVNSELEATLKAVTLITGKSFVIDPKLKGTVNIVSNQPVSRTLVLPIVQSALRSQGIALVDTGTVVKVVAEAEAKQHGSPVVAGDKVTATGDKYITQVYPLRHESANRLAQVLRPLVGPNSVIAAYQAGNTLVINDYAENLARINRIIEHIDQPPSVEVFSIPVKNGAVLDISQNLARLMPEVLVQGVAAPVAVPEGVRRSLVINDTRNSQLLIRAETRVHAERIRQIVELLDQPSVSPGNINVVYLRNAEAARLAATLRGILTGQDSGNTTNSGASGSGSGSTAASSAVTTSTTSGSTSTNVKIDGITVMIQADSVTNSLIVTAPDYIYNNIRTVIDKLDVRRAQVHIEAMIVELNVSKGGEFGFQWAVAGGLISSLSTTTTNSIATIATALASSSTSATIPEGFNVGIFNGDPTKGTASLGALASALQSTGDANVLSTPSIQTLDNEEARIVVGQNIPIITGSTLSSTNFNPYTTVERKDIGMKLKIRPQISEGGAITMTVAQEVSSIDSTVNTDGTGIATKLRTIETQVLVDDGQIVVLGGLIEDQVSNNEKRVPLLADIPWLGQLFRYRDRSHSKVNLMVFLKPTILRDSKANAALASERYEYIRQLQVGYNPEHSVVLPDLPTVSLPELPSAQKGAATTAAPQAADESPKAP</sequence>
<comment type="similarity">
    <text evidence="2">Belongs to the bacterial secretin family. GSP D subfamily.</text>
</comment>
<dbReference type="GO" id="GO:0015628">
    <property type="term" value="P:protein secretion by the type II secretion system"/>
    <property type="evidence" value="ECO:0007669"/>
    <property type="project" value="InterPro"/>
</dbReference>
<evidence type="ECO:0000256" key="10">
    <source>
        <dbReference type="RuleBase" id="RU004004"/>
    </source>
</evidence>
<accession>A0A272ER21</accession>
<dbReference type="Pfam" id="PF03958">
    <property type="entry name" value="Secretin_N"/>
    <property type="match status" value="2"/>
</dbReference>
<comment type="caution">
    <text evidence="17">The sequence shown here is derived from an EMBL/GenBank/DDBJ whole genome shotgun (WGS) entry which is preliminary data.</text>
</comment>
<evidence type="ECO:0000256" key="3">
    <source>
        <dbReference type="ARBA" id="ARBA00022448"/>
    </source>
</evidence>
<keyword evidence="4" id="KW-1134">Transmembrane beta strand</keyword>
<name>A0A272ER21_9RHOO</name>
<keyword evidence="9" id="KW-0998">Cell outer membrane</keyword>
<dbReference type="PRINTS" id="PR00811">
    <property type="entry name" value="BCTERIALGSPD"/>
</dbReference>
<evidence type="ECO:0000313" key="17">
    <source>
        <dbReference type="EMBL" id="PAS92526.1"/>
    </source>
</evidence>
<dbReference type="InterPro" id="IPR050810">
    <property type="entry name" value="Bact_Secretion_Sys_Channel"/>
</dbReference>
<evidence type="ECO:0000256" key="9">
    <source>
        <dbReference type="ARBA" id="ARBA00023237"/>
    </source>
</evidence>
<evidence type="ECO:0000259" key="14">
    <source>
        <dbReference type="Pfam" id="PF03958"/>
    </source>
</evidence>
<evidence type="ECO:0000256" key="12">
    <source>
        <dbReference type="SAM" id="SignalP"/>
    </source>
</evidence>
<dbReference type="Pfam" id="PF00263">
    <property type="entry name" value="Secretin"/>
    <property type="match status" value="1"/>
</dbReference>
<dbReference type="InterPro" id="IPR049371">
    <property type="entry name" value="GspD-like_N0"/>
</dbReference>
<evidence type="ECO:0000256" key="4">
    <source>
        <dbReference type="ARBA" id="ARBA00022452"/>
    </source>
</evidence>
<feature type="region of interest" description="Disordered" evidence="11">
    <location>
        <begin position="663"/>
        <end position="687"/>
    </location>
</feature>
<evidence type="ECO:0000259" key="13">
    <source>
        <dbReference type="Pfam" id="PF00263"/>
    </source>
</evidence>
<dbReference type="InterPro" id="IPR001775">
    <property type="entry name" value="GspD/PilQ"/>
</dbReference>
<dbReference type="InterPro" id="IPR005644">
    <property type="entry name" value="NolW-like"/>
</dbReference>
<dbReference type="PANTHER" id="PTHR30332:SF24">
    <property type="entry name" value="SECRETIN GSPD-RELATED"/>
    <property type="match status" value="1"/>
</dbReference>
<evidence type="ECO:0000313" key="19">
    <source>
        <dbReference type="Proteomes" id="UP000623509"/>
    </source>
</evidence>
<evidence type="ECO:0000256" key="7">
    <source>
        <dbReference type="ARBA" id="ARBA00022927"/>
    </source>
</evidence>
<comment type="subcellular location">
    <subcellularLocation>
        <location evidence="1 10">Cell outer membrane</location>
    </subcellularLocation>
</comment>
<evidence type="ECO:0000256" key="8">
    <source>
        <dbReference type="ARBA" id="ARBA00023136"/>
    </source>
</evidence>
<keyword evidence="7" id="KW-0653">Protein transport</keyword>
<feature type="signal peptide" evidence="12">
    <location>
        <begin position="1"/>
        <end position="20"/>
    </location>
</feature>
<dbReference type="AlphaFoldDB" id="A0A272ER21"/>
<feature type="domain" description="GspD-like N0" evidence="15">
    <location>
        <begin position="29"/>
        <end position="98"/>
    </location>
</feature>
<dbReference type="Pfam" id="PF21305">
    <property type="entry name" value="type_II_gspD_N0"/>
    <property type="match status" value="1"/>
</dbReference>
<keyword evidence="19" id="KW-1185">Reference proteome</keyword>
<evidence type="ECO:0000313" key="16">
    <source>
        <dbReference type="EMBL" id="KAF7598708.1"/>
    </source>
</evidence>
<evidence type="ECO:0000259" key="15">
    <source>
        <dbReference type="Pfam" id="PF21305"/>
    </source>
</evidence>
<dbReference type="OrthoDB" id="9779724at2"/>
<reference evidence="17 18" key="2">
    <citation type="submission" date="2017-07" db="EMBL/GenBank/DDBJ databases">
        <title>Candidatus Dactylopiibacterium carminicum, a nitrogen-fixing symbiont of the cochineal insect Dactylopius coccus and Dactylopius opuntiae (Hemiptera: Coccoidea: Dactylopiidae).</title>
        <authorList>
            <person name="Vera A."/>
        </authorList>
    </citation>
    <scope>NUCLEOTIDE SEQUENCE [LARGE SCALE GENOMIC DNA]</scope>
    <source>
        <strain evidence="17 18">NFDCM</strain>
    </source>
</reference>
<gene>
    <name evidence="17" type="primary">gspD</name>
    <name evidence="16" type="ORF">BGI27_11945</name>
    <name evidence="17" type="ORF">CGU29_11340</name>
</gene>
<dbReference type="InterPro" id="IPR038591">
    <property type="entry name" value="NolW-like_sf"/>
</dbReference>
<dbReference type="Proteomes" id="UP000216107">
    <property type="component" value="Unassembled WGS sequence"/>
</dbReference>
<feature type="chain" id="PRO_5012944694" evidence="12">
    <location>
        <begin position="21"/>
        <end position="687"/>
    </location>
</feature>
<dbReference type="GO" id="GO:0009279">
    <property type="term" value="C:cell outer membrane"/>
    <property type="evidence" value="ECO:0007669"/>
    <property type="project" value="UniProtKB-SubCell"/>
</dbReference>
<keyword evidence="3 10" id="KW-0813">Transport</keyword>
<dbReference type="PANTHER" id="PTHR30332">
    <property type="entry name" value="PROBABLE GENERAL SECRETION PATHWAY PROTEIN D"/>
    <property type="match status" value="1"/>
</dbReference>
<keyword evidence="6 12" id="KW-0732">Signal</keyword>
<protein>
    <submittedName>
        <fullName evidence="17">Type II secretion system protein GspD</fullName>
    </submittedName>
</protein>
<feature type="domain" description="Type II/III secretion system secretin-like" evidence="13">
    <location>
        <begin position="458"/>
        <end position="622"/>
    </location>
</feature>
<dbReference type="Proteomes" id="UP000623509">
    <property type="component" value="Unassembled WGS sequence"/>
</dbReference>
<keyword evidence="5" id="KW-0812">Transmembrane</keyword>
<feature type="compositionally biased region" description="Low complexity" evidence="11">
    <location>
        <begin position="667"/>
        <end position="680"/>
    </location>
</feature>
<dbReference type="Gene3D" id="3.30.1370.120">
    <property type="match status" value="2"/>
</dbReference>
<dbReference type="InterPro" id="IPR013356">
    <property type="entry name" value="T2SS_GspD"/>
</dbReference>
<feature type="domain" description="NolW-like" evidence="14">
    <location>
        <begin position="274"/>
        <end position="376"/>
    </location>
</feature>
<keyword evidence="8" id="KW-0472">Membrane</keyword>
<dbReference type="InterPro" id="IPR004846">
    <property type="entry name" value="T2SS/T3SS_dom"/>
</dbReference>
<dbReference type="GO" id="GO:0015627">
    <property type="term" value="C:type II protein secretion system complex"/>
    <property type="evidence" value="ECO:0007669"/>
    <property type="project" value="InterPro"/>
</dbReference>